<evidence type="ECO:0000256" key="1">
    <source>
        <dbReference type="ARBA" id="ARBA00006484"/>
    </source>
</evidence>
<dbReference type="Pfam" id="PF00106">
    <property type="entry name" value="adh_short"/>
    <property type="match status" value="1"/>
</dbReference>
<comment type="similarity">
    <text evidence="1">Belongs to the short-chain dehydrogenases/reductases (SDR) family.</text>
</comment>
<evidence type="ECO:0000313" key="5">
    <source>
        <dbReference type="Proteomes" id="UP000233524"/>
    </source>
</evidence>
<gene>
    <name evidence="4" type="ORF">jhhlp_008831</name>
</gene>
<dbReference type="OrthoDB" id="191139at2759"/>
<dbReference type="InParanoid" id="A0A2N3MZ66"/>
<comment type="caution">
    <text evidence="4">The sequence shown here is derived from an EMBL/GenBank/DDBJ whole genome shotgun (WGS) entry which is preliminary data.</text>
</comment>
<dbReference type="Proteomes" id="UP000233524">
    <property type="component" value="Unassembled WGS sequence"/>
</dbReference>
<dbReference type="VEuPathDB" id="FungiDB:jhhlp_008831"/>
<dbReference type="PANTHER" id="PTHR24320">
    <property type="entry name" value="RETINOL DEHYDROGENASE"/>
    <property type="match status" value="1"/>
</dbReference>
<dbReference type="FunCoup" id="A0A2N3MZ66">
    <property type="interactions" value="244"/>
</dbReference>
<dbReference type="SUPFAM" id="SSF51735">
    <property type="entry name" value="NAD(P)-binding Rossmann-fold domains"/>
    <property type="match status" value="1"/>
</dbReference>
<evidence type="ECO:0000313" key="4">
    <source>
        <dbReference type="EMBL" id="PKS05455.1"/>
    </source>
</evidence>
<dbReference type="InterPro" id="IPR002347">
    <property type="entry name" value="SDR_fam"/>
</dbReference>
<dbReference type="PROSITE" id="PS00061">
    <property type="entry name" value="ADH_SHORT"/>
    <property type="match status" value="1"/>
</dbReference>
<organism evidence="4 5">
    <name type="scientific">Lomentospora prolificans</name>
    <dbReference type="NCBI Taxonomy" id="41688"/>
    <lineage>
        <taxon>Eukaryota</taxon>
        <taxon>Fungi</taxon>
        <taxon>Dikarya</taxon>
        <taxon>Ascomycota</taxon>
        <taxon>Pezizomycotina</taxon>
        <taxon>Sordariomycetes</taxon>
        <taxon>Hypocreomycetidae</taxon>
        <taxon>Microascales</taxon>
        <taxon>Microascaceae</taxon>
        <taxon>Lomentospora</taxon>
    </lineage>
</organism>
<evidence type="ECO:0008006" key="6">
    <source>
        <dbReference type="Google" id="ProtNLM"/>
    </source>
</evidence>
<evidence type="ECO:0000256" key="3">
    <source>
        <dbReference type="ARBA" id="ARBA00023002"/>
    </source>
</evidence>
<dbReference type="PANTHER" id="PTHR24320:SF154">
    <property type="entry name" value="OXIDOREDUCTASE, SHORT-CHAIN DEHYDROGENASE_REDUCTASE FAMILY (AFU_ORTHOLOGUE AFUA_2G04560)"/>
    <property type="match status" value="1"/>
</dbReference>
<name>A0A2N3MZ66_9PEZI</name>
<protein>
    <recommendedName>
        <fullName evidence="6">Oxidoreductase</fullName>
    </recommendedName>
</protein>
<keyword evidence="2" id="KW-0521">NADP</keyword>
<dbReference type="InterPro" id="IPR036291">
    <property type="entry name" value="NAD(P)-bd_dom_sf"/>
</dbReference>
<keyword evidence="3" id="KW-0560">Oxidoreductase</keyword>
<dbReference type="AlphaFoldDB" id="A0A2N3MZ66"/>
<dbReference type="GO" id="GO:0016491">
    <property type="term" value="F:oxidoreductase activity"/>
    <property type="evidence" value="ECO:0007669"/>
    <property type="project" value="UniProtKB-KW"/>
</dbReference>
<accession>A0A2N3MZ66</accession>
<sequence>MRCSAAIGGAPPSHAPSACGPALGAGGVVISIGVRQRIRSSSIPVAPMKVTEFNPQKDVRSQDGKIILVTGGTAGIGKEVLSVLALHKPAHLFFTGRNAKSAEAIISEIKAKAPSVAVTFLKCDLGSTTSVREATQKFLSVAQRLDILIANAGIMAVPPGLTPDGHEIQWGTNFFGHAVLIHLLLPTMLRTAETPGADVRLLLATSQGYRLHPSGGVQFNELHTKQEGINTWMRYGQAKLGAILWARELARRYPQIKVVSVHPGVVRTGLIENISLLNRLIAYNLSYMLGKVITLQQGAFNLIWAATVDVGKLESGAYYEPVGEKVSPNRAGTDDKLAGKLWDWTEKEFEKVGIGASN</sequence>
<dbReference type="Gene3D" id="3.40.50.720">
    <property type="entry name" value="NAD(P)-binding Rossmann-like Domain"/>
    <property type="match status" value="1"/>
</dbReference>
<dbReference type="PRINTS" id="PR00081">
    <property type="entry name" value="GDHRDH"/>
</dbReference>
<keyword evidence="5" id="KW-1185">Reference proteome</keyword>
<dbReference type="InterPro" id="IPR020904">
    <property type="entry name" value="Sc_DH/Rdtase_CS"/>
</dbReference>
<evidence type="ECO:0000256" key="2">
    <source>
        <dbReference type="ARBA" id="ARBA00022857"/>
    </source>
</evidence>
<reference evidence="4 5" key="1">
    <citation type="journal article" date="2017" name="G3 (Bethesda)">
        <title>First Draft Genome Sequence of the Pathogenic Fungus Lomentospora prolificans (Formerly Scedosporium prolificans).</title>
        <authorList>
            <person name="Luo R."/>
            <person name="Zimin A."/>
            <person name="Workman R."/>
            <person name="Fan Y."/>
            <person name="Pertea G."/>
            <person name="Grossman N."/>
            <person name="Wear M.P."/>
            <person name="Jia B."/>
            <person name="Miller H."/>
            <person name="Casadevall A."/>
            <person name="Timp W."/>
            <person name="Zhang S.X."/>
            <person name="Salzberg S.L."/>
        </authorList>
    </citation>
    <scope>NUCLEOTIDE SEQUENCE [LARGE SCALE GENOMIC DNA]</scope>
    <source>
        <strain evidence="4 5">JHH-5317</strain>
    </source>
</reference>
<dbReference type="EMBL" id="NLAX01001623">
    <property type="protein sequence ID" value="PKS05455.1"/>
    <property type="molecule type" value="Genomic_DNA"/>
</dbReference>
<dbReference type="STRING" id="41688.A0A2N3MZ66"/>
<proteinExistence type="inferred from homology"/>